<comment type="caution">
    <text evidence="2">The sequence shown here is derived from an EMBL/GenBank/DDBJ whole genome shotgun (WGS) entry which is preliminary data.</text>
</comment>
<feature type="compositionally biased region" description="Basic and acidic residues" evidence="1">
    <location>
        <begin position="661"/>
        <end position="677"/>
    </location>
</feature>
<organism evidence="2 3">
    <name type="scientific">Salibacter halophilus</name>
    <dbReference type="NCBI Taxonomy" id="1803916"/>
    <lineage>
        <taxon>Bacteria</taxon>
        <taxon>Pseudomonadati</taxon>
        <taxon>Bacteroidota</taxon>
        <taxon>Flavobacteriia</taxon>
        <taxon>Flavobacteriales</taxon>
        <taxon>Salibacteraceae</taxon>
        <taxon>Salibacter</taxon>
    </lineage>
</organism>
<sequence length="1095" mass="126970">MLFTATPSSGQFYRGSYQTFGKNRVQYDPKQWEHIDFEHFNVYFYGAGRNLAVYSSQSAKRNLKQLESFFDYRLQGKVYMLVFNNLQEFRASNIGLEHSEEQNIGGKIQIQGNKIFVYYDGDHSHLDRQIRENIARVLFFQMGYGQDWKEVIKNSALLTIPDWYSEGLVSYAASPWNVEVDDRIRDIILNEEFEKFNHRTGEAAENIGHAMWHYIAQIYGEDVIPNIVYMSKISRNIENGFLYVLGVPLETLIKEARAYYQQRYDYDEKVRTLPRSEPLDIKSRKNRIYQKFTTNKSGDMAAYVTNEAGQQRVYLYDIKNDKRKKILKIGHRLDRVPELTYPLIEWHPTENILTTIYRKKGEIILGMYDVDEKEWDKRELRQLDKVLSFNYSPSGKELVFSAVSEAQTDLYLYKMLTQSQVRLTNDLFADLEPSFTADSSGIVFTSNRPTDTIGSIRGKKERRIENVQIMPTYDIFRYDYQTESEVLTRITETPQFSEEQPYSTKEGKYIYLSPKSGIMNRYIASRDSAISRIDTTIHYRYFTKSKPLTNYKRNIIHHDINPEANQVLDLIQYENKYRFYITPLENLSTLNELKGSAFNEENNQEQKDEELPERIVVQKVEVVEKEEEKEREVDIDNYRFESDNEQKPQKGSDTTQTKVADNGREPLKNSRFIELKKAPTPRNGSGKPGDSIKIPIAEIYRPAFLANDLTIQLDWNFANNLYQRFNGGPYIAPGLGTVAKTNVIDLMEDYIFEGGMRYAINGNNTEFFASFANRRKRLDKELLLQRQTTTQEVQAFTLQKTIIHKASVIGKYPFSEVAGLKGTVSYRNDQNVIQATDANSLREEDQYDHWGGLKLEYIYDNTRPLGLNLMQGTRLKVFGEMYNEFSADQGDFYVVGTDIRHYIKIHRNLIWANRLSGSTSFGSRKLVYYMGSINNWISGEDMFNFNNNVARNQGYYFQTIATPMRGFIQNARNGNSFALLNSEIRWPIFQYLISKPIKSDFLKNFQITGFGDLGTAWTGTDPYSDENAFNTREVTNGGSSVTVKLKNQIDPLIGGLGFGLRTKALGYFIKMDYAWGVENGQLKDPRPFFSLGLDF</sequence>
<evidence type="ECO:0008006" key="4">
    <source>
        <dbReference type="Google" id="ProtNLM"/>
    </source>
</evidence>
<keyword evidence="3" id="KW-1185">Reference proteome</keyword>
<dbReference type="Gene3D" id="2.40.160.50">
    <property type="entry name" value="membrane protein fhac: a member of the omp85/tpsb transporter family"/>
    <property type="match status" value="1"/>
</dbReference>
<name>A0A6N6MCJ5_9FLAO</name>
<dbReference type="PANTHER" id="PTHR36842:SF1">
    <property type="entry name" value="PROTEIN TOLB"/>
    <property type="match status" value="1"/>
</dbReference>
<feature type="compositionally biased region" description="Basic and acidic residues" evidence="1">
    <location>
        <begin position="626"/>
        <end position="650"/>
    </location>
</feature>
<gene>
    <name evidence="2" type="ORF">F3059_02020</name>
</gene>
<dbReference type="InterPro" id="IPR011042">
    <property type="entry name" value="6-blade_b-propeller_TolB-like"/>
</dbReference>
<dbReference type="PANTHER" id="PTHR36842">
    <property type="entry name" value="PROTEIN TOLB HOMOLOG"/>
    <property type="match status" value="1"/>
</dbReference>
<dbReference type="Proteomes" id="UP000435357">
    <property type="component" value="Unassembled WGS sequence"/>
</dbReference>
<dbReference type="RefSeq" id="WP_151166265.1">
    <property type="nucleotide sequence ID" value="NZ_WACR01000001.1"/>
</dbReference>
<accession>A0A6N6MCJ5</accession>
<dbReference type="Gene3D" id="2.120.10.30">
    <property type="entry name" value="TolB, C-terminal domain"/>
    <property type="match status" value="1"/>
</dbReference>
<dbReference type="EMBL" id="WACR01000001">
    <property type="protein sequence ID" value="KAB1066277.1"/>
    <property type="molecule type" value="Genomic_DNA"/>
</dbReference>
<evidence type="ECO:0000256" key="1">
    <source>
        <dbReference type="SAM" id="MobiDB-lite"/>
    </source>
</evidence>
<protein>
    <recommendedName>
        <fullName evidence="4">Translocation protein TolB</fullName>
    </recommendedName>
</protein>
<evidence type="ECO:0000313" key="3">
    <source>
        <dbReference type="Proteomes" id="UP000435357"/>
    </source>
</evidence>
<reference evidence="2 3" key="1">
    <citation type="submission" date="2019-09" db="EMBL/GenBank/DDBJ databases">
        <title>Genomes of Cryomorphaceae.</title>
        <authorList>
            <person name="Bowman J.P."/>
        </authorList>
    </citation>
    <scope>NUCLEOTIDE SEQUENCE [LARGE SCALE GENOMIC DNA]</scope>
    <source>
        <strain evidence="2 3">KCTC 52047</strain>
    </source>
</reference>
<evidence type="ECO:0000313" key="2">
    <source>
        <dbReference type="EMBL" id="KAB1066277.1"/>
    </source>
</evidence>
<feature type="region of interest" description="Disordered" evidence="1">
    <location>
        <begin position="626"/>
        <end position="690"/>
    </location>
</feature>
<dbReference type="SUPFAM" id="SSF69304">
    <property type="entry name" value="Tricorn protease N-terminal domain"/>
    <property type="match status" value="1"/>
</dbReference>
<dbReference type="OrthoDB" id="9760276at2"/>
<dbReference type="AlphaFoldDB" id="A0A6N6MCJ5"/>
<proteinExistence type="predicted"/>